<comment type="caution">
    <text evidence="1">The sequence shown here is derived from an EMBL/GenBank/DDBJ whole genome shotgun (WGS) entry which is preliminary data.</text>
</comment>
<gene>
    <name evidence="1" type="ORF">S03H2_72582</name>
</gene>
<reference evidence="1" key="1">
    <citation type="journal article" date="2014" name="Front. Microbiol.">
        <title>High frequency of phylogenetically diverse reductive dehalogenase-homologous genes in deep subseafloor sedimentary metagenomes.</title>
        <authorList>
            <person name="Kawai M."/>
            <person name="Futagami T."/>
            <person name="Toyoda A."/>
            <person name="Takaki Y."/>
            <person name="Nishi S."/>
            <person name="Hori S."/>
            <person name="Arai W."/>
            <person name="Tsubouchi T."/>
            <person name="Morono Y."/>
            <person name="Uchiyama I."/>
            <person name="Ito T."/>
            <person name="Fujiyama A."/>
            <person name="Inagaki F."/>
            <person name="Takami H."/>
        </authorList>
    </citation>
    <scope>NUCLEOTIDE SEQUENCE</scope>
    <source>
        <strain evidence="1">Expedition CK06-06</strain>
    </source>
</reference>
<accession>X1KBX5</accession>
<proteinExistence type="predicted"/>
<name>X1KBX5_9ZZZZ</name>
<evidence type="ECO:0000313" key="1">
    <source>
        <dbReference type="EMBL" id="GAH91150.1"/>
    </source>
</evidence>
<feature type="non-terminal residue" evidence="1">
    <location>
        <position position="1"/>
    </location>
</feature>
<organism evidence="1">
    <name type="scientific">marine sediment metagenome</name>
    <dbReference type="NCBI Taxonomy" id="412755"/>
    <lineage>
        <taxon>unclassified sequences</taxon>
        <taxon>metagenomes</taxon>
        <taxon>ecological metagenomes</taxon>
    </lineage>
</organism>
<protein>
    <submittedName>
        <fullName evidence="1">Uncharacterized protein</fullName>
    </submittedName>
</protein>
<dbReference type="EMBL" id="BARU01049171">
    <property type="protein sequence ID" value="GAH91150.1"/>
    <property type="molecule type" value="Genomic_DNA"/>
</dbReference>
<feature type="non-terminal residue" evidence="1">
    <location>
        <position position="53"/>
    </location>
</feature>
<sequence>NRINLVIGLHTYLTPMKRTGIFFTYFQGERLRDFPQVLAGILDKENVSYYDAV</sequence>
<dbReference type="AlphaFoldDB" id="X1KBX5"/>